<dbReference type="PANTHER" id="PTHR10201">
    <property type="entry name" value="MATRIX METALLOPROTEINASE"/>
    <property type="match status" value="1"/>
</dbReference>
<dbReference type="Pfam" id="PF00413">
    <property type="entry name" value="Peptidase_M10"/>
    <property type="match status" value="1"/>
</dbReference>
<dbReference type="Gene3D" id="3.40.390.10">
    <property type="entry name" value="Collagenase (Catalytic Domain)"/>
    <property type="match status" value="1"/>
</dbReference>
<keyword evidence="7" id="KW-0862">Zinc</keyword>
<dbReference type="PANTHER" id="PTHR10201:SF291">
    <property type="entry name" value="MATRIX METALLOPROTEINASE 1, ISOFORM C-RELATED"/>
    <property type="match status" value="1"/>
</dbReference>
<evidence type="ECO:0000256" key="1">
    <source>
        <dbReference type="ARBA" id="ARBA00001947"/>
    </source>
</evidence>
<reference evidence="10 11" key="1">
    <citation type="submission" date="2019-05" db="EMBL/GenBank/DDBJ databases">
        <authorList>
            <person name="Zhang J.-Y."/>
            <person name="Feg X."/>
            <person name="Du Z.-J."/>
        </authorList>
    </citation>
    <scope>NUCLEOTIDE SEQUENCE [LARGE SCALE GENOMIC DNA]</scope>
    <source>
        <strain evidence="10 11">RZ26</strain>
    </source>
</reference>
<evidence type="ECO:0000259" key="9">
    <source>
        <dbReference type="SMART" id="SM00235"/>
    </source>
</evidence>
<evidence type="ECO:0000256" key="3">
    <source>
        <dbReference type="ARBA" id="ARBA00022670"/>
    </source>
</evidence>
<dbReference type="SUPFAM" id="SSF47090">
    <property type="entry name" value="PGBD-like"/>
    <property type="match status" value="1"/>
</dbReference>
<dbReference type="GO" id="GO:0006508">
    <property type="term" value="P:proteolysis"/>
    <property type="evidence" value="ECO:0007669"/>
    <property type="project" value="UniProtKB-KW"/>
</dbReference>
<name>A0A5S3PHH1_9FLAO</name>
<accession>A0A5S3PHH1</accession>
<proteinExistence type="inferred from homology"/>
<evidence type="ECO:0000256" key="5">
    <source>
        <dbReference type="ARBA" id="ARBA00022729"/>
    </source>
</evidence>
<gene>
    <name evidence="10" type="ORF">FEE95_17685</name>
</gene>
<evidence type="ECO:0000256" key="7">
    <source>
        <dbReference type="ARBA" id="ARBA00022833"/>
    </source>
</evidence>
<feature type="domain" description="Peptidase metallopeptidase" evidence="9">
    <location>
        <begin position="124"/>
        <end position="290"/>
    </location>
</feature>
<evidence type="ECO:0000256" key="4">
    <source>
        <dbReference type="ARBA" id="ARBA00022723"/>
    </source>
</evidence>
<keyword evidence="11" id="KW-1185">Reference proteome</keyword>
<dbReference type="PRINTS" id="PR00138">
    <property type="entry name" value="MATRIXIN"/>
</dbReference>
<dbReference type="CDD" id="cd04278">
    <property type="entry name" value="ZnMc_MMP"/>
    <property type="match status" value="1"/>
</dbReference>
<dbReference type="InterPro" id="IPR033739">
    <property type="entry name" value="M10A_MMP"/>
</dbReference>
<dbReference type="GO" id="GO:0031012">
    <property type="term" value="C:extracellular matrix"/>
    <property type="evidence" value="ECO:0007669"/>
    <property type="project" value="InterPro"/>
</dbReference>
<dbReference type="SUPFAM" id="SSF55486">
    <property type="entry name" value="Metalloproteases ('zincins'), catalytic domain"/>
    <property type="match status" value="1"/>
</dbReference>
<protein>
    <submittedName>
        <fullName evidence="10">Matrixin family metalloprotease</fullName>
    </submittedName>
</protein>
<dbReference type="InterPro" id="IPR002477">
    <property type="entry name" value="Peptidoglycan-bd-like"/>
</dbReference>
<dbReference type="InterPro" id="IPR036365">
    <property type="entry name" value="PGBD-like_sf"/>
</dbReference>
<organism evidence="10 11">
    <name type="scientific">Maribacter algarum</name>
    <name type="common">ex Zhang et al. 2020</name>
    <dbReference type="NCBI Taxonomy" id="2578118"/>
    <lineage>
        <taxon>Bacteria</taxon>
        <taxon>Pseudomonadati</taxon>
        <taxon>Bacteroidota</taxon>
        <taxon>Flavobacteriia</taxon>
        <taxon>Flavobacteriales</taxon>
        <taxon>Flavobacteriaceae</taxon>
        <taxon>Maribacter</taxon>
    </lineage>
</organism>
<dbReference type="GO" id="GO:0008270">
    <property type="term" value="F:zinc ion binding"/>
    <property type="evidence" value="ECO:0007669"/>
    <property type="project" value="InterPro"/>
</dbReference>
<evidence type="ECO:0000256" key="6">
    <source>
        <dbReference type="ARBA" id="ARBA00022801"/>
    </source>
</evidence>
<dbReference type="InterPro" id="IPR001818">
    <property type="entry name" value="Pept_M10_metallopeptidase"/>
</dbReference>
<dbReference type="InterPro" id="IPR021190">
    <property type="entry name" value="Pept_M10A"/>
</dbReference>
<keyword evidence="8 10" id="KW-0482">Metalloprotease</keyword>
<comment type="caution">
    <text evidence="10">The sequence shown here is derived from an EMBL/GenBank/DDBJ whole genome shotgun (WGS) entry which is preliminary data.</text>
</comment>
<dbReference type="SMART" id="SM00235">
    <property type="entry name" value="ZnMc"/>
    <property type="match status" value="1"/>
</dbReference>
<dbReference type="OrthoDB" id="1398794at2"/>
<keyword evidence="5" id="KW-0732">Signal</keyword>
<dbReference type="InterPro" id="IPR006026">
    <property type="entry name" value="Peptidase_Metallo"/>
</dbReference>
<sequence length="436" mass="48107">MSETIEKPKKSKVQKVKKADYIPKKSSDIKQLQKHLELFGYLDPIDSAFGTADEQVPQPEGDALESLKSSFITPGEMDEATVGALKKYQEFHGLKSTGKLDTATLEELDCKRCGMPDLGEFSTHSNKWNKTSLTYGFDNYTSDNGLTPTKIHSAFAQAFAMWAAETPLSFRRVNASANPDIRIKFESGSHGDGSPFDGRGGVLAHAYYPPPNSGALAGDAHFDEAENWTINIPTGAGKIDLVTVAAHEFGHSLGLRHSNVNGSMMFPSYSGAKRYLHADDIAGIRNIYGGYSIASAPWIHGTSIQVEYPDRLERITRAGFYTYLYGKPNTTNWFHFAIPSPVIQDKKRLKVVCAILRFRTFSDKAVVNHVHIYDGYSKIASHNNINLSGNNWFKKFGVAHKPHLYWGLGISIGVSFKAGTANQRRMDFVSAGADLI</sequence>
<dbReference type="GO" id="GO:0004222">
    <property type="term" value="F:metalloendopeptidase activity"/>
    <property type="evidence" value="ECO:0007669"/>
    <property type="project" value="InterPro"/>
</dbReference>
<dbReference type="InterPro" id="IPR024079">
    <property type="entry name" value="MetalloPept_cat_dom_sf"/>
</dbReference>
<comment type="similarity">
    <text evidence="2">Belongs to the peptidase M10A family.</text>
</comment>
<dbReference type="EMBL" id="VATY01000004">
    <property type="protein sequence ID" value="TMM53730.1"/>
    <property type="molecule type" value="Genomic_DNA"/>
</dbReference>
<dbReference type="Proteomes" id="UP000310314">
    <property type="component" value="Unassembled WGS sequence"/>
</dbReference>
<keyword evidence="4" id="KW-0479">Metal-binding</keyword>
<evidence type="ECO:0000313" key="11">
    <source>
        <dbReference type="Proteomes" id="UP000310314"/>
    </source>
</evidence>
<dbReference type="Pfam" id="PF20328">
    <property type="entry name" value="DUF6623"/>
    <property type="match status" value="1"/>
</dbReference>
<evidence type="ECO:0000313" key="10">
    <source>
        <dbReference type="EMBL" id="TMM53730.1"/>
    </source>
</evidence>
<dbReference type="Pfam" id="PF01471">
    <property type="entry name" value="PG_binding_1"/>
    <property type="match status" value="1"/>
</dbReference>
<dbReference type="GO" id="GO:0030198">
    <property type="term" value="P:extracellular matrix organization"/>
    <property type="evidence" value="ECO:0007669"/>
    <property type="project" value="TreeGrafter"/>
</dbReference>
<comment type="cofactor">
    <cofactor evidence="1">
        <name>Zn(2+)</name>
        <dbReference type="ChEBI" id="CHEBI:29105"/>
    </cofactor>
</comment>
<evidence type="ECO:0000256" key="8">
    <source>
        <dbReference type="ARBA" id="ARBA00023049"/>
    </source>
</evidence>
<dbReference type="RefSeq" id="WP_138659354.1">
    <property type="nucleotide sequence ID" value="NZ_VATY01000004.1"/>
</dbReference>
<dbReference type="GO" id="GO:0030574">
    <property type="term" value="P:collagen catabolic process"/>
    <property type="evidence" value="ECO:0007669"/>
    <property type="project" value="TreeGrafter"/>
</dbReference>
<keyword evidence="6" id="KW-0378">Hydrolase</keyword>
<evidence type="ECO:0000256" key="2">
    <source>
        <dbReference type="ARBA" id="ARBA00010370"/>
    </source>
</evidence>
<dbReference type="AlphaFoldDB" id="A0A5S3PHH1"/>
<keyword evidence="3 10" id="KW-0645">Protease</keyword>
<dbReference type="InterPro" id="IPR046731">
    <property type="entry name" value="DUF6623"/>
</dbReference>